<feature type="transmembrane region" description="Helical" evidence="3">
    <location>
        <begin position="12"/>
        <end position="37"/>
    </location>
</feature>
<proteinExistence type="predicted"/>
<dbReference type="EMBL" id="JARVCO010000002">
    <property type="protein sequence ID" value="MDZ8117291.1"/>
    <property type="molecule type" value="Genomic_DNA"/>
</dbReference>
<keyword evidence="2 3" id="KW-0472">Membrane</keyword>
<evidence type="ECO:0000256" key="2">
    <source>
        <dbReference type="ARBA" id="ARBA00023136"/>
    </source>
</evidence>
<evidence type="ECO:0000259" key="4">
    <source>
        <dbReference type="Pfam" id="PF13677"/>
    </source>
</evidence>
<comment type="subcellular location">
    <subcellularLocation>
        <location evidence="1">Membrane</location>
    </subcellularLocation>
</comment>
<keyword evidence="5" id="KW-0966">Cell projection</keyword>
<keyword evidence="5" id="KW-0282">Flagellum</keyword>
<keyword evidence="6" id="KW-1185">Reference proteome</keyword>
<evidence type="ECO:0000256" key="3">
    <source>
        <dbReference type="SAM" id="Phobius"/>
    </source>
</evidence>
<dbReference type="InterPro" id="IPR025713">
    <property type="entry name" value="MotB-like_N_dom"/>
</dbReference>
<reference evidence="5 6" key="1">
    <citation type="journal article" date="2024" name="Appl. Environ. Microbiol.">
        <title>Pontiella agarivorans sp. nov., a novel marine anaerobic bacterium capable of degrading macroalgal polysaccharides and fixing nitrogen.</title>
        <authorList>
            <person name="Liu N."/>
            <person name="Kivenson V."/>
            <person name="Peng X."/>
            <person name="Cui Z."/>
            <person name="Lankiewicz T.S."/>
            <person name="Gosselin K.M."/>
            <person name="English C.J."/>
            <person name="Blair E.M."/>
            <person name="O'Malley M.A."/>
            <person name="Valentine D.L."/>
        </authorList>
    </citation>
    <scope>NUCLEOTIDE SEQUENCE [LARGE SCALE GENOMIC DNA]</scope>
    <source>
        <strain evidence="5 6">NLcol2</strain>
    </source>
</reference>
<name>A0ABU5MSW0_9BACT</name>
<comment type="caution">
    <text evidence="5">The sequence shown here is derived from an EMBL/GenBank/DDBJ whole genome shotgun (WGS) entry which is preliminary data.</text>
</comment>
<feature type="domain" description="Motility protein B-like N-terminal" evidence="4">
    <location>
        <begin position="3"/>
        <end position="53"/>
    </location>
</feature>
<evidence type="ECO:0000256" key="1">
    <source>
        <dbReference type="ARBA" id="ARBA00004370"/>
    </source>
</evidence>
<evidence type="ECO:0000313" key="6">
    <source>
        <dbReference type="Proteomes" id="UP001290861"/>
    </source>
</evidence>
<keyword evidence="3" id="KW-1133">Transmembrane helix</keyword>
<gene>
    <name evidence="5" type="ORF">P9H32_01520</name>
</gene>
<accession>A0ABU5MSW0</accession>
<keyword evidence="3" id="KW-0812">Transmembrane</keyword>
<evidence type="ECO:0000313" key="5">
    <source>
        <dbReference type="EMBL" id="MDZ8117291.1"/>
    </source>
</evidence>
<dbReference type="RefSeq" id="WP_322607092.1">
    <property type="nucleotide sequence ID" value="NZ_JARVCO010000002.1"/>
</dbReference>
<organism evidence="5 6">
    <name type="scientific">Pontiella agarivorans</name>
    <dbReference type="NCBI Taxonomy" id="3038953"/>
    <lineage>
        <taxon>Bacteria</taxon>
        <taxon>Pseudomonadati</taxon>
        <taxon>Kiritimatiellota</taxon>
        <taxon>Kiritimatiellia</taxon>
        <taxon>Kiritimatiellales</taxon>
        <taxon>Pontiellaceae</taxon>
        <taxon>Pontiella</taxon>
    </lineage>
</organism>
<sequence length="258" mass="28231">MRKRKEPDQEGCALWIVTFGDAMSLLVAFFVMLVSFADFEEHSLQNMMGALKGGLRAVPLPMATTVGRVETLTETDASETEVSKNASTAMVESSQEVLRNSPARKIIKSNSPDYYLHLLKSGVALVVTRNSAFKSGTAELLTPDHEAWQVATDLMHSVESEIRVAVTLPENVPVRLEGYTTSWGLGIEQALAIQELLFQNGGDRKKISTSVRVVRTMPSGEAADGTVEIRFIGATESKLNTMPGKILRGAWREQGTME</sequence>
<protein>
    <submittedName>
        <fullName evidence="5">Flagellar motor protein MotB</fullName>
    </submittedName>
</protein>
<dbReference type="Pfam" id="PF13677">
    <property type="entry name" value="MotB_plug"/>
    <property type="match status" value="1"/>
</dbReference>
<dbReference type="Proteomes" id="UP001290861">
    <property type="component" value="Unassembled WGS sequence"/>
</dbReference>
<keyword evidence="5" id="KW-0969">Cilium</keyword>